<comment type="caution">
    <text evidence="3">The sequence shown here is derived from an EMBL/GenBank/DDBJ whole genome shotgun (WGS) entry which is preliminary data.</text>
</comment>
<dbReference type="EMBL" id="ATBY01000010">
    <property type="protein sequence ID" value="EPD69861.1"/>
    <property type="molecule type" value="Genomic_DNA"/>
</dbReference>
<accession>S2Z041</accession>
<feature type="domain" description="YCII-related" evidence="2">
    <location>
        <begin position="4"/>
        <end position="89"/>
    </location>
</feature>
<dbReference type="RefSeq" id="WP_016457715.1">
    <property type="nucleotide sequence ID" value="NZ_KE150446.1"/>
</dbReference>
<dbReference type="InterPro" id="IPR005545">
    <property type="entry name" value="YCII"/>
</dbReference>
<dbReference type="Gene3D" id="3.30.70.1060">
    <property type="entry name" value="Dimeric alpha+beta barrel"/>
    <property type="match status" value="1"/>
</dbReference>
<protein>
    <recommendedName>
        <fullName evidence="2">YCII-related domain-containing protein</fullName>
    </recommendedName>
</protein>
<organism evidence="3 4">
    <name type="scientific">Corynebacterium pyruviciproducens ATCC BAA-1742</name>
    <dbReference type="NCBI Taxonomy" id="1125779"/>
    <lineage>
        <taxon>Bacteria</taxon>
        <taxon>Bacillati</taxon>
        <taxon>Actinomycetota</taxon>
        <taxon>Actinomycetes</taxon>
        <taxon>Mycobacteriales</taxon>
        <taxon>Corynebacteriaceae</taxon>
        <taxon>Corynebacterium</taxon>
    </lineage>
</organism>
<evidence type="ECO:0000256" key="1">
    <source>
        <dbReference type="ARBA" id="ARBA00007689"/>
    </source>
</evidence>
<dbReference type="HOGENOM" id="CLU_110355_7_0_11"/>
<dbReference type="Pfam" id="PF03795">
    <property type="entry name" value="YCII"/>
    <property type="match status" value="1"/>
</dbReference>
<evidence type="ECO:0000313" key="4">
    <source>
        <dbReference type="Proteomes" id="UP000014408"/>
    </source>
</evidence>
<dbReference type="AlphaFoldDB" id="S2Z041"/>
<dbReference type="eggNOG" id="COG2350">
    <property type="taxonomic scope" value="Bacteria"/>
</dbReference>
<dbReference type="SUPFAM" id="SSF54909">
    <property type="entry name" value="Dimeric alpha+beta barrel"/>
    <property type="match status" value="1"/>
</dbReference>
<dbReference type="PATRIC" id="fig|1125779.3.peg.788"/>
<keyword evidence="4" id="KW-1185">Reference proteome</keyword>
<reference evidence="3 4" key="1">
    <citation type="submission" date="2013-05" db="EMBL/GenBank/DDBJ databases">
        <title>The Genome Sequence of Corynebacterium pyruviciproducens 1773O (ATCC BAA-1742).</title>
        <authorList>
            <consortium name="The Broad Institute Genomics Platform"/>
            <person name="Earl A."/>
            <person name="Ward D."/>
            <person name="Feldgarden M."/>
            <person name="Gevers D."/>
            <person name="Tong J."/>
            <person name="Walker B."/>
            <person name="Young S."/>
            <person name="Zeng Q."/>
            <person name="Gargeya S."/>
            <person name="Fitzgerald M."/>
            <person name="Haas B."/>
            <person name="Abouelleil A."/>
            <person name="Allen A.W."/>
            <person name="Alvarado L."/>
            <person name="Arachchi H.M."/>
            <person name="Berlin A.M."/>
            <person name="Chapman S.B."/>
            <person name="Gainer-Dewar J."/>
            <person name="Goldberg J."/>
            <person name="Griggs A."/>
            <person name="Gujja S."/>
            <person name="Hansen M."/>
            <person name="Howarth C."/>
            <person name="Imamovic A."/>
            <person name="Ireland A."/>
            <person name="Larimer J."/>
            <person name="McCowan C."/>
            <person name="Murphy C."/>
            <person name="Pearson M."/>
            <person name="Poon T.W."/>
            <person name="Priest M."/>
            <person name="Roberts A."/>
            <person name="Saif S."/>
            <person name="Shea T."/>
            <person name="Sisk P."/>
            <person name="Sykes S."/>
            <person name="Wortman J."/>
            <person name="Nusbaum C."/>
            <person name="Birren B."/>
        </authorList>
    </citation>
    <scope>NUCLEOTIDE SEQUENCE [LARGE SCALE GENOMIC DNA]</scope>
    <source>
        <strain evidence="3 4">ATCC BAA-1742</strain>
    </source>
</reference>
<dbReference type="STRING" id="1125779.HMPREF1219_00806"/>
<dbReference type="InterPro" id="IPR011008">
    <property type="entry name" value="Dimeric_a/b-barrel"/>
</dbReference>
<evidence type="ECO:0000313" key="3">
    <source>
        <dbReference type="EMBL" id="EPD69861.1"/>
    </source>
</evidence>
<sequence>MTYFAVLYTYITDAEAVSPVRPEHRQFLAGLKEKGMLVGSGPLKETEPGEALIVLSLSDGATVADAEAVMDDDPFNRKNRIAVRRIVAWDPVLRVF</sequence>
<proteinExistence type="inferred from homology"/>
<comment type="similarity">
    <text evidence="1">Belongs to the YciI family.</text>
</comment>
<gene>
    <name evidence="3" type="ORF">HMPREF1219_00806</name>
</gene>
<evidence type="ECO:0000259" key="2">
    <source>
        <dbReference type="Pfam" id="PF03795"/>
    </source>
</evidence>
<dbReference type="Proteomes" id="UP000014408">
    <property type="component" value="Unassembled WGS sequence"/>
</dbReference>
<name>S2Z041_9CORY</name>